<accession>A0A9X1YVI9</accession>
<sequence length="128" mass="13781">MIKLLPKSELQALAAAAEENTLTLSDLGGICERYAIDPRQLLNELSVEVAEGFLAGALSYGFCDGVMNGVVGAIVNLGMVGDFPEPAFSLYHAFDQGEWVRSSDPVGTDPGEQYTRPIVMEIMRNLEG</sequence>
<dbReference type="Proteomes" id="UP001155059">
    <property type="component" value="Unassembled WGS sequence"/>
</dbReference>
<gene>
    <name evidence="1" type="ORF">M1B34_11700</name>
    <name evidence="2" type="ORF">M1B35_01505</name>
</gene>
<dbReference type="Proteomes" id="UP001155163">
    <property type="component" value="Unassembled WGS sequence"/>
</dbReference>
<dbReference type="AlphaFoldDB" id="A0A9X1YVI9"/>
<evidence type="ECO:0000313" key="1">
    <source>
        <dbReference type="EMBL" id="MCK9798371.1"/>
    </source>
</evidence>
<proteinExistence type="predicted"/>
<organism evidence="1 3">
    <name type="scientific">Pseudomonas morbosilactucae</name>
    <dbReference type="NCBI Taxonomy" id="2938197"/>
    <lineage>
        <taxon>Bacteria</taxon>
        <taxon>Pseudomonadati</taxon>
        <taxon>Pseudomonadota</taxon>
        <taxon>Gammaproteobacteria</taxon>
        <taxon>Pseudomonadales</taxon>
        <taxon>Pseudomonadaceae</taxon>
        <taxon>Pseudomonas</taxon>
    </lineage>
</organism>
<comment type="caution">
    <text evidence="1">The sequence shown here is derived from an EMBL/GenBank/DDBJ whole genome shotgun (WGS) entry which is preliminary data.</text>
</comment>
<evidence type="ECO:0000313" key="3">
    <source>
        <dbReference type="Proteomes" id="UP001155059"/>
    </source>
</evidence>
<keyword evidence="4" id="KW-1185">Reference proteome</keyword>
<evidence type="ECO:0000313" key="2">
    <source>
        <dbReference type="EMBL" id="MCK9812857.1"/>
    </source>
</evidence>
<reference evidence="3 4" key="1">
    <citation type="journal article" date="2022" name="Int. J. Syst. Evol. Microbiol.">
        <title>Pseudomonas aegrilactucae sp. nov. and Pseudomonas morbosilactucae sp. nov., pathogens causing bacterial rot of lettuce in Japan.</title>
        <authorList>
            <person name="Sawada H."/>
            <person name="Fujikawa T."/>
            <person name="Satou M."/>
        </authorList>
    </citation>
    <scope>NUCLEOTIDE SEQUENCE [LARGE SCALE GENOMIC DNA]</scope>
    <source>
        <strain evidence="1 3">MAFF 302030</strain>
        <strain evidence="2 4">MAFF 302046</strain>
    </source>
</reference>
<evidence type="ECO:0000313" key="4">
    <source>
        <dbReference type="Proteomes" id="UP001155163"/>
    </source>
</evidence>
<dbReference type="EMBL" id="JALQCX010000004">
    <property type="protein sequence ID" value="MCK9812857.1"/>
    <property type="molecule type" value="Genomic_DNA"/>
</dbReference>
<protein>
    <submittedName>
        <fullName evidence="1">Uncharacterized protein</fullName>
    </submittedName>
</protein>
<name>A0A9X1YVI9_9PSED</name>
<dbReference type="EMBL" id="JALQCW010000025">
    <property type="protein sequence ID" value="MCK9798371.1"/>
    <property type="molecule type" value="Genomic_DNA"/>
</dbReference>
<reference evidence="3 4" key="2">
    <citation type="journal article" date="2023" name="Plant Pathol.">
        <title>Dismantling and reorganizing Pseudomonas marginalis sensu#lato.</title>
        <authorList>
            <person name="Sawada H."/>
            <person name="Fujikawa T."/>
            <person name="Satou M."/>
        </authorList>
    </citation>
    <scope>NUCLEOTIDE SEQUENCE [LARGE SCALE GENOMIC DNA]</scope>
    <source>
        <strain evidence="1 3">MAFF 302030</strain>
        <strain evidence="2 4">MAFF 302046</strain>
    </source>
</reference>
<dbReference type="RefSeq" id="WP_268261029.1">
    <property type="nucleotide sequence ID" value="NZ_JALQCW010000025.1"/>
</dbReference>